<evidence type="ECO:0000313" key="1">
    <source>
        <dbReference type="EMBL" id="GHB51978.1"/>
    </source>
</evidence>
<proteinExistence type="predicted"/>
<reference evidence="1" key="1">
    <citation type="journal article" date="2014" name="Int. J. Syst. Evol. Microbiol.">
        <title>Complete genome sequence of Corynebacterium casei LMG S-19264T (=DSM 44701T), isolated from a smear-ripened cheese.</title>
        <authorList>
            <consortium name="US DOE Joint Genome Institute (JGI-PGF)"/>
            <person name="Walter F."/>
            <person name="Albersmeier A."/>
            <person name="Kalinowski J."/>
            <person name="Ruckert C."/>
        </authorList>
    </citation>
    <scope>NUCLEOTIDE SEQUENCE</scope>
    <source>
        <strain evidence="1">KCTC 23224</strain>
    </source>
</reference>
<evidence type="ECO:0000313" key="2">
    <source>
        <dbReference type="Proteomes" id="UP000642809"/>
    </source>
</evidence>
<dbReference type="Gene3D" id="2.170.120.30">
    <property type="match status" value="1"/>
</dbReference>
<accession>A0A8J3G7M0</accession>
<gene>
    <name evidence="1" type="ORF">GCM10008106_35890</name>
</gene>
<dbReference type="EMBL" id="BMYF01000029">
    <property type="protein sequence ID" value="GHB51978.1"/>
    <property type="molecule type" value="Genomic_DNA"/>
</dbReference>
<reference evidence="1" key="2">
    <citation type="submission" date="2020-09" db="EMBL/GenBank/DDBJ databases">
        <authorList>
            <person name="Sun Q."/>
            <person name="Kim S."/>
        </authorList>
    </citation>
    <scope>NUCLEOTIDE SEQUENCE</scope>
    <source>
        <strain evidence="1">KCTC 23224</strain>
    </source>
</reference>
<dbReference type="Proteomes" id="UP000642809">
    <property type="component" value="Unassembled WGS sequence"/>
</dbReference>
<dbReference type="InterPro" id="IPR053154">
    <property type="entry name" value="c-di-AMP_regulator"/>
</dbReference>
<sequence length="322" mass="36699">MAKINRFLPKLTPEKVRNLKVAAACFLAAATFWVLNALNKDNYNTIVDYPIEIIFDETEFMAVEKLPSRVTIEVNGNGWDLLRKYFKFNETPFLIEINNPSTKDYLLTADIRRSLAENISPTTLVSMVTDTVKFKIDKIVTRKIKIVADTSNLSLSKNYRLASSIEIDPSIVSVKGPTSILQALNGEILVPITESKLSSNYNKILPLELPADTKDFLELDEESVHIRFDVYQMLEGNKRIKTKLINFPKNASLKDDPGTIVMSYLVDERKTSQLSEIDFEAIINYNNRNREDSTVKVQLSPSPSFLENIQIKPDILRIKYEK</sequence>
<dbReference type="Gene3D" id="2.170.120.40">
    <property type="entry name" value="YbbR-like domain"/>
    <property type="match status" value="1"/>
</dbReference>
<comment type="caution">
    <text evidence="1">The sequence shown here is derived from an EMBL/GenBank/DDBJ whole genome shotgun (WGS) entry which is preliminary data.</text>
</comment>
<protein>
    <recommendedName>
        <fullName evidence="3">YbbR-like protein</fullName>
    </recommendedName>
</protein>
<organism evidence="1 2">
    <name type="scientific">Mongoliitalea lutea</name>
    <dbReference type="NCBI Taxonomy" id="849756"/>
    <lineage>
        <taxon>Bacteria</taxon>
        <taxon>Pseudomonadati</taxon>
        <taxon>Bacteroidota</taxon>
        <taxon>Cytophagia</taxon>
        <taxon>Cytophagales</taxon>
        <taxon>Cyclobacteriaceae</taxon>
        <taxon>Mongoliitalea</taxon>
    </lineage>
</organism>
<evidence type="ECO:0008006" key="3">
    <source>
        <dbReference type="Google" id="ProtNLM"/>
    </source>
</evidence>
<dbReference type="PANTHER" id="PTHR37804">
    <property type="entry name" value="CDAA REGULATORY PROTEIN CDAR"/>
    <property type="match status" value="1"/>
</dbReference>
<dbReference type="RefSeq" id="WP_189586208.1">
    <property type="nucleotide sequence ID" value="NZ_BMYF01000029.1"/>
</dbReference>
<dbReference type="AlphaFoldDB" id="A0A8J3G7M0"/>
<name>A0A8J3G7M0_9BACT</name>
<dbReference type="PANTHER" id="PTHR37804:SF1">
    <property type="entry name" value="CDAA REGULATORY PROTEIN CDAR"/>
    <property type="match status" value="1"/>
</dbReference>
<keyword evidence="2" id="KW-1185">Reference proteome</keyword>